<feature type="coiled-coil region" evidence="1">
    <location>
        <begin position="446"/>
        <end position="473"/>
    </location>
</feature>
<dbReference type="AlphaFoldDB" id="A0A8H3WTL7"/>
<evidence type="ECO:0000313" key="4">
    <source>
        <dbReference type="EMBL" id="KAF0330603.1"/>
    </source>
</evidence>
<dbReference type="EMBL" id="WOWK01000006">
    <property type="protein sequence ID" value="KAF0330603.1"/>
    <property type="molecule type" value="Genomic_DNA"/>
</dbReference>
<feature type="compositionally biased region" description="Basic residues" evidence="2">
    <location>
        <begin position="1"/>
        <end position="10"/>
    </location>
</feature>
<feature type="region of interest" description="Disordered" evidence="2">
    <location>
        <begin position="326"/>
        <end position="352"/>
    </location>
</feature>
<evidence type="ECO:0000313" key="5">
    <source>
        <dbReference type="Proteomes" id="UP000434172"/>
    </source>
</evidence>
<feature type="region of interest" description="Disordered" evidence="2">
    <location>
        <begin position="368"/>
        <end position="389"/>
    </location>
</feature>
<feature type="compositionally biased region" description="Low complexity" evidence="2">
    <location>
        <begin position="326"/>
        <end position="344"/>
    </location>
</feature>
<evidence type="ECO:0000256" key="1">
    <source>
        <dbReference type="SAM" id="Coils"/>
    </source>
</evidence>
<comment type="caution">
    <text evidence="4">The sequence shown here is derived from an EMBL/GenBank/DDBJ whole genome shotgun (WGS) entry which is preliminary data.</text>
</comment>
<feature type="compositionally biased region" description="Basic and acidic residues" evidence="2">
    <location>
        <begin position="84"/>
        <end position="97"/>
    </location>
</feature>
<feature type="compositionally biased region" description="Basic and acidic residues" evidence="2">
    <location>
        <begin position="368"/>
        <end position="382"/>
    </location>
</feature>
<feature type="domain" description="RAI1-like" evidence="3">
    <location>
        <begin position="196"/>
        <end position="323"/>
    </location>
</feature>
<protein>
    <submittedName>
        <fullName evidence="4">Geranylgeranyl pyrophosphate synthetase</fullName>
    </submittedName>
</protein>
<dbReference type="Proteomes" id="UP000434172">
    <property type="component" value="Unassembled WGS sequence"/>
</dbReference>
<evidence type="ECO:0000256" key="2">
    <source>
        <dbReference type="SAM" id="MobiDB-lite"/>
    </source>
</evidence>
<feature type="compositionally biased region" description="Basic and acidic residues" evidence="2">
    <location>
        <begin position="39"/>
        <end position="73"/>
    </location>
</feature>
<feature type="region of interest" description="Disordered" evidence="2">
    <location>
        <begin position="1"/>
        <end position="97"/>
    </location>
</feature>
<keyword evidence="5" id="KW-1185">Reference proteome</keyword>
<sequence>MARGGARKRKREQERERRLQQQPIFDNGGGDKDDDGDRNEDKGDGEEGKISCDHKASGSDDGEHPAKRFKVQDGADFDISQKSATERDAPSSKVAEKKLSIATDPSGAKINEKDIWLYWNTVQRAGSLDLHSIQNTAFQPISCASGFDVVTSYNWLNEDTILVPGGAPAMIDPQLPLQIERDNGTFHIDINASMNPPMPFEPMFRAIAASASPPMFNSIDVVVNRNSLRQLFEFVKGSKKDTFKVQLNMVGNTLFITRREKKNQFRIDLNSNSNRRNMYSFGHSFEDAFTEYAPDTKGSLSHHRAIRYQFGDLNVVVRHEVDAAQQSTSTAATASEVPATTESSGVNGDDTSWMIDTRKSEAGVNREFHKGARRSQIRETKVQRAGVGNPPSDLVELKARRKLKLHEVIDQIWFGRTPHLINGIHKEGKFSQLKHTHCEPLFKEWEDEHQTNLAKLAQVIAVLRQEVRAVEGRRLVAICRQENPSVLEFWTPRFTHAPLPDDMIERFLAKQWGKEAQAQYTFHELFWQFIIG</sequence>
<keyword evidence="1" id="KW-0175">Coiled coil</keyword>
<organism evidence="4 5">
    <name type="scientific">Colletotrichum asianum</name>
    <dbReference type="NCBI Taxonomy" id="702518"/>
    <lineage>
        <taxon>Eukaryota</taxon>
        <taxon>Fungi</taxon>
        <taxon>Dikarya</taxon>
        <taxon>Ascomycota</taxon>
        <taxon>Pezizomycotina</taxon>
        <taxon>Sordariomycetes</taxon>
        <taxon>Hypocreomycetidae</taxon>
        <taxon>Glomerellales</taxon>
        <taxon>Glomerellaceae</taxon>
        <taxon>Colletotrichum</taxon>
        <taxon>Colletotrichum gloeosporioides species complex</taxon>
    </lineage>
</organism>
<dbReference type="InterPro" id="IPR013961">
    <property type="entry name" value="RAI1"/>
</dbReference>
<evidence type="ECO:0000259" key="3">
    <source>
        <dbReference type="Pfam" id="PF08652"/>
    </source>
</evidence>
<dbReference type="PANTHER" id="PTHR35179:SF2">
    <property type="entry name" value="START DOMAIN-CONTAINING PROTEIN"/>
    <property type="match status" value="1"/>
</dbReference>
<dbReference type="OrthoDB" id="420564at2759"/>
<accession>A0A8H3WTL7</accession>
<dbReference type="Pfam" id="PF08652">
    <property type="entry name" value="RAI1"/>
    <property type="match status" value="1"/>
</dbReference>
<proteinExistence type="predicted"/>
<gene>
    <name evidence="4" type="ORF">GQ607_002007</name>
</gene>
<reference evidence="4 5" key="1">
    <citation type="submission" date="2019-12" db="EMBL/GenBank/DDBJ databases">
        <title>A genome sequence resource for the geographically widespread anthracnose pathogen Colletotrichum asianum.</title>
        <authorList>
            <person name="Meng Y."/>
        </authorList>
    </citation>
    <scope>NUCLEOTIDE SEQUENCE [LARGE SCALE GENOMIC DNA]</scope>
    <source>
        <strain evidence="4 5">ICMP 18580</strain>
    </source>
</reference>
<name>A0A8H3WTL7_9PEZI</name>
<dbReference type="PANTHER" id="PTHR35179">
    <property type="entry name" value="PROTEIN CBG02620"/>
    <property type="match status" value="1"/>
</dbReference>